<name>A0AAD9KDW2_9ANNE</name>
<dbReference type="EMBL" id="JAODUP010000010">
    <property type="protein sequence ID" value="KAK2169446.1"/>
    <property type="molecule type" value="Genomic_DNA"/>
</dbReference>
<dbReference type="AlphaFoldDB" id="A0AAD9KDW2"/>
<evidence type="ECO:0000313" key="2">
    <source>
        <dbReference type="Proteomes" id="UP001208570"/>
    </source>
</evidence>
<gene>
    <name evidence="1" type="ORF">LSH36_10g14002</name>
</gene>
<protein>
    <submittedName>
        <fullName evidence="1">Uncharacterized protein</fullName>
    </submittedName>
</protein>
<proteinExistence type="predicted"/>
<reference evidence="1" key="1">
    <citation type="journal article" date="2023" name="Mol. Biol. Evol.">
        <title>Third-Generation Sequencing Reveals the Adaptive Role of the Epigenome in Three Deep-Sea Polychaetes.</title>
        <authorList>
            <person name="Perez M."/>
            <person name="Aroh O."/>
            <person name="Sun Y."/>
            <person name="Lan Y."/>
            <person name="Juniper S.K."/>
            <person name="Young C.R."/>
            <person name="Angers B."/>
            <person name="Qian P.Y."/>
        </authorList>
    </citation>
    <scope>NUCLEOTIDE SEQUENCE</scope>
    <source>
        <strain evidence="1">P08H-3</strain>
    </source>
</reference>
<organism evidence="1 2">
    <name type="scientific">Paralvinella palmiformis</name>
    <dbReference type="NCBI Taxonomy" id="53620"/>
    <lineage>
        <taxon>Eukaryota</taxon>
        <taxon>Metazoa</taxon>
        <taxon>Spiralia</taxon>
        <taxon>Lophotrochozoa</taxon>
        <taxon>Annelida</taxon>
        <taxon>Polychaeta</taxon>
        <taxon>Sedentaria</taxon>
        <taxon>Canalipalpata</taxon>
        <taxon>Terebellida</taxon>
        <taxon>Terebelliformia</taxon>
        <taxon>Alvinellidae</taxon>
        <taxon>Paralvinella</taxon>
    </lineage>
</organism>
<keyword evidence="2" id="KW-1185">Reference proteome</keyword>
<sequence>MYDATCHASCRLSRSNLMLTRMTTRFVLGDCVPNTSHPPYIYINRDLECGHIAARHRALNHNTPSEGDGKRLIWFGKPFGDGFFTVSSEPHDELGNFVYPVTKLCVRARVCVFYQCHIPVSAHNRRRLIRGQVE</sequence>
<evidence type="ECO:0000313" key="1">
    <source>
        <dbReference type="EMBL" id="KAK2169446.1"/>
    </source>
</evidence>
<dbReference type="Proteomes" id="UP001208570">
    <property type="component" value="Unassembled WGS sequence"/>
</dbReference>
<comment type="caution">
    <text evidence="1">The sequence shown here is derived from an EMBL/GenBank/DDBJ whole genome shotgun (WGS) entry which is preliminary data.</text>
</comment>
<accession>A0AAD9KDW2</accession>